<name>A0ABN9WIH5_9DINO</name>
<organism evidence="1 2">
    <name type="scientific">Prorocentrum cordatum</name>
    <dbReference type="NCBI Taxonomy" id="2364126"/>
    <lineage>
        <taxon>Eukaryota</taxon>
        <taxon>Sar</taxon>
        <taxon>Alveolata</taxon>
        <taxon>Dinophyceae</taxon>
        <taxon>Prorocentrales</taxon>
        <taxon>Prorocentraceae</taxon>
        <taxon>Prorocentrum</taxon>
    </lineage>
</organism>
<proteinExistence type="predicted"/>
<keyword evidence="2" id="KW-1185">Reference proteome</keyword>
<dbReference type="Proteomes" id="UP001189429">
    <property type="component" value="Unassembled WGS sequence"/>
</dbReference>
<gene>
    <name evidence="1" type="ORF">PCOR1329_LOCUS66801</name>
</gene>
<comment type="caution">
    <text evidence="1">The sequence shown here is derived from an EMBL/GenBank/DDBJ whole genome shotgun (WGS) entry which is preliminary data.</text>
</comment>
<protein>
    <submittedName>
        <fullName evidence="1">Uncharacterized protein</fullName>
    </submittedName>
</protein>
<dbReference type="Gene3D" id="3.30.450.20">
    <property type="entry name" value="PAS domain"/>
    <property type="match status" value="1"/>
</dbReference>
<dbReference type="EMBL" id="CAUYUJ010018623">
    <property type="protein sequence ID" value="CAK0885090.1"/>
    <property type="molecule type" value="Genomic_DNA"/>
</dbReference>
<reference evidence="1" key="1">
    <citation type="submission" date="2023-10" db="EMBL/GenBank/DDBJ databases">
        <authorList>
            <person name="Chen Y."/>
            <person name="Shah S."/>
            <person name="Dougan E. K."/>
            <person name="Thang M."/>
            <person name="Chan C."/>
        </authorList>
    </citation>
    <scope>NUCLEOTIDE SEQUENCE [LARGE SCALE GENOMIC DNA]</scope>
</reference>
<sequence>MDRAALERGEYAYGRDLLVGWPRCDGCFRAYPPAAVADAGVDLSAAHVYGWRGAYSVEERPWFLHGLRSPPGGSWTPPYADPVTGEQIVSYVAPLGGAEGAVVIAGAFAAPGPDALGP</sequence>
<evidence type="ECO:0000313" key="1">
    <source>
        <dbReference type="EMBL" id="CAK0885090.1"/>
    </source>
</evidence>
<evidence type="ECO:0000313" key="2">
    <source>
        <dbReference type="Proteomes" id="UP001189429"/>
    </source>
</evidence>
<accession>A0ABN9WIH5</accession>